<dbReference type="AlphaFoldDB" id="A0A9J5XC66"/>
<accession>A0A9J5XC66</accession>
<gene>
    <name evidence="1" type="ORF">H5410_045639</name>
</gene>
<keyword evidence="2" id="KW-1185">Reference proteome</keyword>
<dbReference type="PANTHER" id="PTHR33116">
    <property type="entry name" value="REVERSE TRANSCRIPTASE ZINC-BINDING DOMAIN-CONTAINING PROTEIN-RELATED-RELATED"/>
    <property type="match status" value="1"/>
</dbReference>
<dbReference type="OrthoDB" id="913264at2759"/>
<dbReference type="EMBL" id="JACXVP010000009">
    <property type="protein sequence ID" value="KAG5585205.1"/>
    <property type="molecule type" value="Genomic_DNA"/>
</dbReference>
<dbReference type="PANTHER" id="PTHR33116:SF66">
    <property type="entry name" value="REVERSE TRANSCRIPTASE ZINC-BINDING DOMAIN-CONTAINING PROTEIN"/>
    <property type="match status" value="1"/>
</dbReference>
<name>A0A9J5XC66_SOLCO</name>
<protein>
    <submittedName>
        <fullName evidence="1">Uncharacterized protein</fullName>
    </submittedName>
</protein>
<dbReference type="Proteomes" id="UP000824120">
    <property type="component" value="Chromosome 9"/>
</dbReference>
<evidence type="ECO:0000313" key="2">
    <source>
        <dbReference type="Proteomes" id="UP000824120"/>
    </source>
</evidence>
<organism evidence="1 2">
    <name type="scientific">Solanum commersonii</name>
    <name type="common">Commerson's wild potato</name>
    <name type="synonym">Commerson's nightshade</name>
    <dbReference type="NCBI Taxonomy" id="4109"/>
    <lineage>
        <taxon>Eukaryota</taxon>
        <taxon>Viridiplantae</taxon>
        <taxon>Streptophyta</taxon>
        <taxon>Embryophyta</taxon>
        <taxon>Tracheophyta</taxon>
        <taxon>Spermatophyta</taxon>
        <taxon>Magnoliopsida</taxon>
        <taxon>eudicotyledons</taxon>
        <taxon>Gunneridae</taxon>
        <taxon>Pentapetalae</taxon>
        <taxon>asterids</taxon>
        <taxon>lamiids</taxon>
        <taxon>Solanales</taxon>
        <taxon>Solanaceae</taxon>
        <taxon>Solanoideae</taxon>
        <taxon>Solaneae</taxon>
        <taxon>Solanum</taxon>
    </lineage>
</organism>
<proteinExistence type="predicted"/>
<sequence length="320" mass="36987">MKWSNVEESTLRQKDREIWIEHDDSNSKYFHDQWKIRTIHNTNSSIYIESGLKFAEPLQIEVEFISIFKDLMGTKEKELKFLNRWLEVDHVLTRIKDGDFRISWYTINICGRKEYRRKHHASGLHANNDKSSIFIDGVHEHTKQDIEDASGFIVGTLPFRYLGVHLASQKLGVNAYLPLIEKITTRITCWFSDILKEGTSFLENIYLPGVAGGINVMNVGIWNASKRHATVERMLTFGITIPLNVLSTNHGLGTEVQWISLLARSRSGLAELTSYAFALVVYMVWQARNCIRFQRRPFHSDSMIKDMMLHILTRGKDIAT</sequence>
<reference evidence="1 2" key="1">
    <citation type="submission" date="2020-09" db="EMBL/GenBank/DDBJ databases">
        <title>De no assembly of potato wild relative species, Solanum commersonii.</title>
        <authorList>
            <person name="Cho K."/>
        </authorList>
    </citation>
    <scope>NUCLEOTIDE SEQUENCE [LARGE SCALE GENOMIC DNA]</scope>
    <source>
        <strain evidence="1">LZ3.2</strain>
        <tissue evidence="1">Leaf</tissue>
    </source>
</reference>
<comment type="caution">
    <text evidence="1">The sequence shown here is derived from an EMBL/GenBank/DDBJ whole genome shotgun (WGS) entry which is preliminary data.</text>
</comment>
<evidence type="ECO:0000313" key="1">
    <source>
        <dbReference type="EMBL" id="KAG5585205.1"/>
    </source>
</evidence>